<evidence type="ECO:0000313" key="2">
    <source>
        <dbReference type="Proteomes" id="UP000190042"/>
    </source>
</evidence>
<accession>A0A1T4YHQ7</accession>
<proteinExistence type="predicted"/>
<dbReference type="EMBL" id="FUYJ01000005">
    <property type="protein sequence ID" value="SKB01324.1"/>
    <property type="molecule type" value="Genomic_DNA"/>
</dbReference>
<gene>
    <name evidence="1" type="ORF">SAMN04244570_2675</name>
</gene>
<name>A0A1T4YHQ7_9BACL</name>
<reference evidence="2" key="1">
    <citation type="submission" date="2017-02" db="EMBL/GenBank/DDBJ databases">
        <authorList>
            <person name="Varghese N."/>
            <person name="Submissions S."/>
        </authorList>
    </citation>
    <scope>NUCLEOTIDE SEQUENCE [LARGE SCALE GENOMIC DNA]</scope>
    <source>
        <strain evidence="2">DSM 23966</strain>
    </source>
</reference>
<protein>
    <submittedName>
        <fullName evidence="1">Uncharacterized protein</fullName>
    </submittedName>
</protein>
<sequence>MPKKDDEDNKAALAFKKADRKDKIQAIYKKAVKVNGKSLEKLSKN</sequence>
<keyword evidence="2" id="KW-1185">Reference proteome</keyword>
<dbReference type="Proteomes" id="UP000190042">
    <property type="component" value="Unassembled WGS sequence"/>
</dbReference>
<dbReference type="AlphaFoldDB" id="A0A1T4YHQ7"/>
<organism evidence="1 2">
    <name type="scientific">Sporosarcina newyorkensis</name>
    <dbReference type="NCBI Taxonomy" id="759851"/>
    <lineage>
        <taxon>Bacteria</taxon>
        <taxon>Bacillati</taxon>
        <taxon>Bacillota</taxon>
        <taxon>Bacilli</taxon>
        <taxon>Bacillales</taxon>
        <taxon>Caryophanaceae</taxon>
        <taxon>Sporosarcina</taxon>
    </lineage>
</organism>
<evidence type="ECO:0000313" key="1">
    <source>
        <dbReference type="EMBL" id="SKB01324.1"/>
    </source>
</evidence>
<dbReference type="RefSeq" id="WP_176132558.1">
    <property type="nucleotide sequence ID" value="NZ_FUYJ01000005.1"/>
</dbReference>